<dbReference type="Gene3D" id="3.30.1370.60">
    <property type="entry name" value="Hypothetical oxidoreductase yiak, domain 2"/>
    <property type="match status" value="1"/>
</dbReference>
<evidence type="ECO:0000256" key="2">
    <source>
        <dbReference type="ARBA" id="ARBA00023002"/>
    </source>
</evidence>
<protein>
    <recommendedName>
        <fullName evidence="5">Malate/L-lactate dehydrogenase</fullName>
    </recommendedName>
</protein>
<name>A0A0U1MAD9_TALIS</name>
<evidence type="ECO:0000256" key="1">
    <source>
        <dbReference type="ARBA" id="ARBA00006056"/>
    </source>
</evidence>
<accession>A0A0U1MAD9</accession>
<dbReference type="STRING" id="28573.A0A0U1MAD9"/>
<dbReference type="Proteomes" id="UP000054383">
    <property type="component" value="Unassembled WGS sequence"/>
</dbReference>
<dbReference type="InterPro" id="IPR036111">
    <property type="entry name" value="Mal/L-sulfo/L-lacto_DH-like_sf"/>
</dbReference>
<reference evidence="3 4" key="1">
    <citation type="submission" date="2015-04" db="EMBL/GenBank/DDBJ databases">
        <authorList>
            <person name="Syromyatnikov M.Y."/>
            <person name="Popov V.N."/>
        </authorList>
    </citation>
    <scope>NUCLEOTIDE SEQUENCE [LARGE SCALE GENOMIC DNA]</scope>
    <source>
        <strain evidence="3">WF-38-12</strain>
    </source>
</reference>
<dbReference type="PANTHER" id="PTHR11091:SF0">
    <property type="entry name" value="MALATE DEHYDROGENASE"/>
    <property type="match status" value="1"/>
</dbReference>
<dbReference type="InterPro" id="IPR043144">
    <property type="entry name" value="Mal/L-sulf/L-lact_DH-like_ah"/>
</dbReference>
<dbReference type="InterPro" id="IPR003767">
    <property type="entry name" value="Malate/L-lactate_DH-like"/>
</dbReference>
<evidence type="ECO:0008006" key="5">
    <source>
        <dbReference type="Google" id="ProtNLM"/>
    </source>
</evidence>
<dbReference type="EMBL" id="CVMT01000013">
    <property type="protein sequence ID" value="CRG92505.1"/>
    <property type="molecule type" value="Genomic_DNA"/>
</dbReference>
<dbReference type="InterPro" id="IPR043143">
    <property type="entry name" value="Mal/L-sulf/L-lact_DH-like_NADP"/>
</dbReference>
<dbReference type="PANTHER" id="PTHR11091">
    <property type="entry name" value="OXIDOREDUCTASE-RELATED"/>
    <property type="match status" value="1"/>
</dbReference>
<dbReference type="Pfam" id="PF02615">
    <property type="entry name" value="Ldh_2"/>
    <property type="match status" value="1"/>
</dbReference>
<organism evidence="3 4">
    <name type="scientific">Talaromyces islandicus</name>
    <name type="common">Penicillium islandicum</name>
    <dbReference type="NCBI Taxonomy" id="28573"/>
    <lineage>
        <taxon>Eukaryota</taxon>
        <taxon>Fungi</taxon>
        <taxon>Dikarya</taxon>
        <taxon>Ascomycota</taxon>
        <taxon>Pezizomycotina</taxon>
        <taxon>Eurotiomycetes</taxon>
        <taxon>Eurotiomycetidae</taxon>
        <taxon>Eurotiales</taxon>
        <taxon>Trichocomaceae</taxon>
        <taxon>Talaromyces</taxon>
        <taxon>Talaromyces sect. Islandici</taxon>
    </lineage>
</organism>
<sequence length="356" mass="37677">MATSDGSVQLSVSSLHDFATSILKAAGVSPENSKVIADALVLADLRGVDTHGINRIPAYLTRVKAGVLNPTPNLEFVTKTPVMAQLDAQNTFGFLAANLAVEKAAEMASVYGVGIVGVKSSGHFGMAATYLLKAIDKGLGAMVFTNASRSMPAWGSKEPLLGTSPFAVGLPGRNGDHWTLDMSPSVVARGKIRKALRRGEKIPEGWALDAEGNSTTDPEAAMGGVVLPIGGPKGSGLAMMMDIFGGLLTGASFAGNVHDAYKVLDRPQGVGHWIFVFKPDAFLDSMDEYYDRMEIELKTVRESAKAAGVDRIYTSGEIEILREKDLQSKGVLFTASEVEVLNKTAEEWGCSARLGA</sequence>
<gene>
    <name evidence="3" type="ORF">PISL3812_09566</name>
</gene>
<keyword evidence="2" id="KW-0560">Oxidoreductase</keyword>
<keyword evidence="4" id="KW-1185">Reference proteome</keyword>
<comment type="similarity">
    <text evidence="1">Belongs to the LDH2/MDH2 oxidoreductase family.</text>
</comment>
<dbReference type="GO" id="GO:0016491">
    <property type="term" value="F:oxidoreductase activity"/>
    <property type="evidence" value="ECO:0007669"/>
    <property type="project" value="UniProtKB-KW"/>
</dbReference>
<dbReference type="AlphaFoldDB" id="A0A0U1MAD9"/>
<dbReference type="OrthoDB" id="7881616at2759"/>
<dbReference type="Gene3D" id="1.10.1530.10">
    <property type="match status" value="1"/>
</dbReference>
<dbReference type="OMA" id="GEVGDQY"/>
<evidence type="ECO:0000313" key="4">
    <source>
        <dbReference type="Proteomes" id="UP000054383"/>
    </source>
</evidence>
<dbReference type="SUPFAM" id="SSF89733">
    <property type="entry name" value="L-sulfolactate dehydrogenase-like"/>
    <property type="match status" value="1"/>
</dbReference>
<evidence type="ECO:0000313" key="3">
    <source>
        <dbReference type="EMBL" id="CRG92505.1"/>
    </source>
</evidence>
<proteinExistence type="inferred from homology"/>